<dbReference type="InterPro" id="IPR004038">
    <property type="entry name" value="Ribosomal_eL8/eL30/eS12/Gad45"/>
</dbReference>
<dbReference type="Pfam" id="PF01248">
    <property type="entry name" value="Ribosomal_L7Ae"/>
    <property type="match status" value="1"/>
</dbReference>
<dbReference type="Proteomes" id="UP001274830">
    <property type="component" value="Unassembled WGS sequence"/>
</dbReference>
<comment type="similarity">
    <text evidence="1">Belongs to the eukaryotic ribosomal protein eL8 family.</text>
</comment>
<accession>A0AAE0TSB8</accession>
<name>A0AAE0TSB8_9PEZI</name>
<dbReference type="Gene3D" id="3.30.1330.30">
    <property type="match status" value="1"/>
</dbReference>
<feature type="compositionally biased region" description="Basic residues" evidence="2">
    <location>
        <begin position="49"/>
        <end position="61"/>
    </location>
</feature>
<dbReference type="GO" id="GO:1990904">
    <property type="term" value="C:ribonucleoprotein complex"/>
    <property type="evidence" value="ECO:0007669"/>
    <property type="project" value="InterPro"/>
</dbReference>
<protein>
    <recommendedName>
        <fullName evidence="3">Ribosomal protein eL8/eL30/eS12/Gadd45 domain-containing protein</fullName>
    </recommendedName>
</protein>
<evidence type="ECO:0000313" key="5">
    <source>
        <dbReference type="Proteomes" id="UP001274830"/>
    </source>
</evidence>
<feature type="compositionally biased region" description="Basic residues" evidence="2">
    <location>
        <begin position="16"/>
        <end position="26"/>
    </location>
</feature>
<organism evidence="4 5">
    <name type="scientific">Recurvomyces mirabilis</name>
    <dbReference type="NCBI Taxonomy" id="574656"/>
    <lineage>
        <taxon>Eukaryota</taxon>
        <taxon>Fungi</taxon>
        <taxon>Dikarya</taxon>
        <taxon>Ascomycota</taxon>
        <taxon>Pezizomycotina</taxon>
        <taxon>Dothideomycetes</taxon>
        <taxon>Dothideomycetidae</taxon>
        <taxon>Mycosphaerellales</taxon>
        <taxon>Teratosphaeriaceae</taxon>
        <taxon>Recurvomyces</taxon>
    </lineage>
</organism>
<dbReference type="GO" id="GO:0042254">
    <property type="term" value="P:ribosome biogenesis"/>
    <property type="evidence" value="ECO:0007669"/>
    <property type="project" value="InterPro"/>
</dbReference>
<keyword evidence="5" id="KW-1185">Reference proteome</keyword>
<proteinExistence type="inferred from homology"/>
<dbReference type="EMBL" id="JAUTXT010000033">
    <property type="protein sequence ID" value="KAK3672434.1"/>
    <property type="molecule type" value="Genomic_DNA"/>
</dbReference>
<dbReference type="InterPro" id="IPR004037">
    <property type="entry name" value="Ribosomal_eL8-like_CS"/>
</dbReference>
<feature type="compositionally biased region" description="Basic and acidic residues" evidence="2">
    <location>
        <begin position="1"/>
        <end position="15"/>
    </location>
</feature>
<feature type="region of interest" description="Disordered" evidence="2">
    <location>
        <begin position="1"/>
        <end position="95"/>
    </location>
</feature>
<evidence type="ECO:0000256" key="2">
    <source>
        <dbReference type="SAM" id="MobiDB-lite"/>
    </source>
</evidence>
<reference evidence="4" key="1">
    <citation type="submission" date="2023-07" db="EMBL/GenBank/DDBJ databases">
        <title>Black Yeasts Isolated from many extreme environments.</title>
        <authorList>
            <person name="Coleine C."/>
            <person name="Stajich J.E."/>
            <person name="Selbmann L."/>
        </authorList>
    </citation>
    <scope>NUCLEOTIDE SEQUENCE</scope>
    <source>
        <strain evidence="4">CCFEE 5485</strain>
    </source>
</reference>
<evidence type="ECO:0000256" key="1">
    <source>
        <dbReference type="ARBA" id="ARBA00007337"/>
    </source>
</evidence>
<evidence type="ECO:0000313" key="4">
    <source>
        <dbReference type="EMBL" id="KAK3672434.1"/>
    </source>
</evidence>
<sequence>MAKDKTEDASLAKKEKKDKKDKKRKHSDIDPSSTTAVENDDVVETPAKKEKKEKKEKKRKSTGAAESEKAVAVVDEDGDVAIEDVKEEQDSEDKKKDVPLAALVPFANPLCGEKEQKKVLKGVKKAAKNKALKRGVKEVVKSIRKSPPANPATLTSAPTATTPLPHGIVILAADISPMDVISHIPVLCEDHNIPYLYVPSRAELGAAGATKRPTSVVMLGPKVGKGVEGPEAGKEWEEGFREVWKLAVKMGMEVKV</sequence>
<dbReference type="InterPro" id="IPR029064">
    <property type="entry name" value="Ribosomal_eL30-like_sf"/>
</dbReference>
<dbReference type="SUPFAM" id="SSF55315">
    <property type="entry name" value="L30e-like"/>
    <property type="match status" value="1"/>
</dbReference>
<feature type="compositionally biased region" description="Acidic residues" evidence="2">
    <location>
        <begin position="74"/>
        <end position="91"/>
    </location>
</feature>
<gene>
    <name evidence="4" type="ORF">LTR78_007741</name>
</gene>
<comment type="caution">
    <text evidence="4">The sequence shown here is derived from an EMBL/GenBank/DDBJ whole genome shotgun (WGS) entry which is preliminary data.</text>
</comment>
<dbReference type="AlphaFoldDB" id="A0AAE0TSB8"/>
<feature type="domain" description="Ribosomal protein eL8/eL30/eS12/Gadd45" evidence="3">
    <location>
        <begin position="168"/>
        <end position="218"/>
    </location>
</feature>
<dbReference type="PROSITE" id="PS01082">
    <property type="entry name" value="RIBOSOMAL_L7AE"/>
    <property type="match status" value="1"/>
</dbReference>
<evidence type="ECO:0000259" key="3">
    <source>
        <dbReference type="Pfam" id="PF01248"/>
    </source>
</evidence>